<proteinExistence type="predicted"/>
<dbReference type="Proteomes" id="UP000435910">
    <property type="component" value="Unassembled WGS sequence"/>
</dbReference>
<evidence type="ECO:0000313" key="1">
    <source>
        <dbReference type="EMBL" id="TWL23719.1"/>
    </source>
</evidence>
<accession>A0A8B5Y8S9</accession>
<evidence type="ECO:0000313" key="2">
    <source>
        <dbReference type="Proteomes" id="UP000435910"/>
    </source>
</evidence>
<sequence length="44" mass="5469">MYVYTDFPRRKSVYMYMAFLILNMMEGNEDGRKANQYPDRRQRI</sequence>
<reference evidence="1 2" key="1">
    <citation type="submission" date="2019-06" db="EMBL/GenBank/DDBJ databases">
        <title>Genome sequence analysis of &gt;100 Bacillus licheniformis strains suggests intrinsic resistance to this species.</title>
        <authorList>
            <person name="Wels M."/>
            <person name="Siezen R.J."/>
            <person name="Johansen E."/>
            <person name="Stuer-Lauridsen B."/>
            <person name="Bjerre K."/>
            <person name="Nielsen B.K.K."/>
        </authorList>
    </citation>
    <scope>NUCLEOTIDE SEQUENCE [LARGE SCALE GENOMIC DNA]</scope>
    <source>
        <strain evidence="1 2">BAC-16736</strain>
    </source>
</reference>
<protein>
    <submittedName>
        <fullName evidence="1">Uncharacterized protein</fullName>
    </submittedName>
</protein>
<organism evidence="1 2">
    <name type="scientific">Bacillus licheniformis</name>
    <dbReference type="NCBI Taxonomy" id="1402"/>
    <lineage>
        <taxon>Bacteria</taxon>
        <taxon>Bacillati</taxon>
        <taxon>Bacillota</taxon>
        <taxon>Bacilli</taxon>
        <taxon>Bacillales</taxon>
        <taxon>Bacillaceae</taxon>
        <taxon>Bacillus</taxon>
    </lineage>
</organism>
<dbReference type="AlphaFoldDB" id="A0A8B5Y8S9"/>
<gene>
    <name evidence="1" type="ORF">CHCC16736_1427</name>
</gene>
<name>A0A8B5Y8S9_BACLI</name>
<dbReference type="EMBL" id="NILC01000028">
    <property type="protein sequence ID" value="TWL23719.1"/>
    <property type="molecule type" value="Genomic_DNA"/>
</dbReference>
<comment type="caution">
    <text evidence="1">The sequence shown here is derived from an EMBL/GenBank/DDBJ whole genome shotgun (WGS) entry which is preliminary data.</text>
</comment>